<dbReference type="RefSeq" id="WP_251955865.1">
    <property type="nucleotide sequence ID" value="NZ_AP025732.1"/>
</dbReference>
<feature type="region of interest" description="Disordered" evidence="1">
    <location>
        <begin position="1"/>
        <end position="30"/>
    </location>
</feature>
<proteinExistence type="predicted"/>
<organism evidence="2 3">
    <name type="scientific">Nostoc cf. commune SO-36</name>
    <dbReference type="NCBI Taxonomy" id="449208"/>
    <lineage>
        <taxon>Bacteria</taxon>
        <taxon>Bacillati</taxon>
        <taxon>Cyanobacteriota</taxon>
        <taxon>Cyanophyceae</taxon>
        <taxon>Nostocales</taxon>
        <taxon>Nostocaceae</taxon>
        <taxon>Nostoc</taxon>
    </lineage>
</organism>
<sequence length="124" mass="13105">MPDEVKPNLNEAPTHDAQLAAESIASGEEKAPKVDFDADYATAQQFSVSDVDRTSEGAAAAEAATAPNYQASKPQETKIQAQSTGNPDDYLELAKEVGNSKTEGVGNVTDELVQQALEKGQPKK</sequence>
<gene>
    <name evidence="2" type="ORF">ANSO36C_39610</name>
</gene>
<evidence type="ECO:0000313" key="2">
    <source>
        <dbReference type="EMBL" id="BDI18159.1"/>
    </source>
</evidence>
<protein>
    <submittedName>
        <fullName evidence="2">Uncharacterized protein</fullName>
    </submittedName>
</protein>
<feature type="compositionally biased region" description="Polar residues" evidence="1">
    <location>
        <begin position="67"/>
        <end position="86"/>
    </location>
</feature>
<accession>A0ABM7Z529</accession>
<feature type="region of interest" description="Disordered" evidence="1">
    <location>
        <begin position="53"/>
        <end position="87"/>
    </location>
</feature>
<dbReference type="Proteomes" id="UP001055453">
    <property type="component" value="Chromosome"/>
</dbReference>
<evidence type="ECO:0000313" key="3">
    <source>
        <dbReference type="Proteomes" id="UP001055453"/>
    </source>
</evidence>
<keyword evidence="3" id="KW-1185">Reference proteome</keyword>
<reference evidence="2" key="1">
    <citation type="submission" date="2022-04" db="EMBL/GenBank/DDBJ databases">
        <title>Complete genome sequence of a cyanobacterium, Nostoc sp. SO-36, isolated in Antarctica.</title>
        <authorList>
            <person name="Kanesaki Y."/>
            <person name="Effendi D."/>
            <person name="Sakamoto T."/>
            <person name="Ohtani S."/>
            <person name="Awai K."/>
        </authorList>
    </citation>
    <scope>NUCLEOTIDE SEQUENCE</scope>
    <source>
        <strain evidence="2">SO-36</strain>
    </source>
</reference>
<name>A0ABM7Z529_NOSCO</name>
<evidence type="ECO:0000256" key="1">
    <source>
        <dbReference type="SAM" id="MobiDB-lite"/>
    </source>
</evidence>
<dbReference type="EMBL" id="AP025732">
    <property type="protein sequence ID" value="BDI18159.1"/>
    <property type="molecule type" value="Genomic_DNA"/>
</dbReference>